<comment type="caution">
    <text evidence="1">The sequence shown here is derived from an EMBL/GenBank/DDBJ whole genome shotgun (WGS) entry which is preliminary data.</text>
</comment>
<gene>
    <name evidence="1" type="ORF">Fmac_032293</name>
</gene>
<name>A0ABD1L4I4_9FABA</name>
<organism evidence="1 2">
    <name type="scientific">Flemingia macrophylla</name>
    <dbReference type="NCBI Taxonomy" id="520843"/>
    <lineage>
        <taxon>Eukaryota</taxon>
        <taxon>Viridiplantae</taxon>
        <taxon>Streptophyta</taxon>
        <taxon>Embryophyta</taxon>
        <taxon>Tracheophyta</taxon>
        <taxon>Spermatophyta</taxon>
        <taxon>Magnoliopsida</taxon>
        <taxon>eudicotyledons</taxon>
        <taxon>Gunneridae</taxon>
        <taxon>Pentapetalae</taxon>
        <taxon>rosids</taxon>
        <taxon>fabids</taxon>
        <taxon>Fabales</taxon>
        <taxon>Fabaceae</taxon>
        <taxon>Papilionoideae</taxon>
        <taxon>50 kb inversion clade</taxon>
        <taxon>NPAAA clade</taxon>
        <taxon>indigoferoid/millettioid clade</taxon>
        <taxon>Phaseoleae</taxon>
        <taxon>Flemingia</taxon>
    </lineage>
</organism>
<keyword evidence="2" id="KW-1185">Reference proteome</keyword>
<dbReference type="EMBL" id="JBGMDY010000011">
    <property type="protein sequence ID" value="KAL2318417.1"/>
    <property type="molecule type" value="Genomic_DNA"/>
</dbReference>
<protein>
    <submittedName>
        <fullName evidence="1">Uncharacterized protein</fullName>
    </submittedName>
</protein>
<reference evidence="1 2" key="1">
    <citation type="submission" date="2024-08" db="EMBL/GenBank/DDBJ databases">
        <title>Insights into the chromosomal genome structure of Flemingia macrophylla.</title>
        <authorList>
            <person name="Ding Y."/>
            <person name="Zhao Y."/>
            <person name="Bi W."/>
            <person name="Wu M."/>
            <person name="Zhao G."/>
            <person name="Gong Y."/>
            <person name="Li W."/>
            <person name="Zhang P."/>
        </authorList>
    </citation>
    <scope>NUCLEOTIDE SEQUENCE [LARGE SCALE GENOMIC DNA]</scope>
    <source>
        <strain evidence="1">DYQJB</strain>
        <tissue evidence="1">Leaf</tissue>
    </source>
</reference>
<evidence type="ECO:0000313" key="1">
    <source>
        <dbReference type="EMBL" id="KAL2318417.1"/>
    </source>
</evidence>
<dbReference type="Proteomes" id="UP001603857">
    <property type="component" value="Unassembled WGS sequence"/>
</dbReference>
<sequence>MSDFVGSLPESVQMKTTHAKKPWVEESFAQVIEILGMLVFVDDDTSSFSSLNYARVLIRTTELTELHSEQTANPRRQRVDLQREEEEYSERLTAISIFRRSSSLRCRRARGPKSAGLISGALGGFGAERCSLDASLNSLGGF</sequence>
<evidence type="ECO:0000313" key="2">
    <source>
        <dbReference type="Proteomes" id="UP001603857"/>
    </source>
</evidence>
<proteinExistence type="predicted"/>
<dbReference type="AlphaFoldDB" id="A0ABD1L4I4"/>
<accession>A0ABD1L4I4</accession>